<reference evidence="2" key="1">
    <citation type="journal article" date="2019" name="Int. J. Syst. Evol. Microbiol.">
        <title>The Global Catalogue of Microorganisms (GCM) 10K type strain sequencing project: providing services to taxonomists for standard genome sequencing and annotation.</title>
        <authorList>
            <consortium name="The Broad Institute Genomics Platform"/>
            <consortium name="The Broad Institute Genome Sequencing Center for Infectious Disease"/>
            <person name="Wu L."/>
            <person name="Ma J."/>
        </authorList>
    </citation>
    <scope>NUCLEOTIDE SEQUENCE [LARGE SCALE GENOMIC DNA]</scope>
    <source>
        <strain evidence="2">JCM 14736</strain>
    </source>
</reference>
<accession>A0ABP4XSR0</accession>
<evidence type="ECO:0000313" key="1">
    <source>
        <dbReference type="EMBL" id="GAA1790844.1"/>
    </source>
</evidence>
<protein>
    <recommendedName>
        <fullName evidence="3">CRISPR type III-B/RAMP module-associated protein Cmr5</fullName>
    </recommendedName>
</protein>
<dbReference type="Proteomes" id="UP001500851">
    <property type="component" value="Unassembled WGS sequence"/>
</dbReference>
<dbReference type="RefSeq" id="WP_344031900.1">
    <property type="nucleotide sequence ID" value="NZ_BAAAOB010000002.1"/>
</dbReference>
<name>A0ABP4XSR0_9MICO</name>
<keyword evidence="2" id="KW-1185">Reference proteome</keyword>
<comment type="caution">
    <text evidence="1">The sequence shown here is derived from an EMBL/GenBank/DDBJ whole genome shotgun (WGS) entry which is preliminary data.</text>
</comment>
<dbReference type="EMBL" id="BAAAOB010000002">
    <property type="protein sequence ID" value="GAA1790844.1"/>
    <property type="molecule type" value="Genomic_DNA"/>
</dbReference>
<organism evidence="1 2">
    <name type="scientific">Leucobacter iarius</name>
    <dbReference type="NCBI Taxonomy" id="333963"/>
    <lineage>
        <taxon>Bacteria</taxon>
        <taxon>Bacillati</taxon>
        <taxon>Actinomycetota</taxon>
        <taxon>Actinomycetes</taxon>
        <taxon>Micrococcales</taxon>
        <taxon>Microbacteriaceae</taxon>
        <taxon>Leucobacter</taxon>
    </lineage>
</organism>
<gene>
    <name evidence="1" type="ORF">GCM10009768_19850</name>
</gene>
<proteinExistence type="predicted"/>
<sequence length="146" mass="15700">MTDHMTPDQQTAVFTENLEGLTSRDDAEFTKAATAIIKTATNRATGYSLATGLVGAMHAYMTLIVNAGQIPVTATRAPSNKAEKERLERALAFILAVNTDGGPAEFIKLEEAPDAALEYMYVLLADNIRQLAHQADQAETDKDATA</sequence>
<evidence type="ECO:0008006" key="3">
    <source>
        <dbReference type="Google" id="ProtNLM"/>
    </source>
</evidence>
<evidence type="ECO:0000313" key="2">
    <source>
        <dbReference type="Proteomes" id="UP001500851"/>
    </source>
</evidence>